<gene>
    <name evidence="12" type="ORF">DDZ16_06920</name>
</gene>
<evidence type="ECO:0000256" key="4">
    <source>
        <dbReference type="ARBA" id="ARBA00060591"/>
    </source>
</evidence>
<name>A0A2U2BAJ0_9BACT</name>
<evidence type="ECO:0000256" key="8">
    <source>
        <dbReference type="ARBA" id="ARBA00075111"/>
    </source>
</evidence>
<comment type="pathway">
    <text evidence="4 9">Aromatic compound metabolism; phenylacetate degradation.</text>
</comment>
<evidence type="ECO:0000256" key="3">
    <source>
        <dbReference type="ARBA" id="ARBA00022741"/>
    </source>
</evidence>
<evidence type="ECO:0000256" key="1">
    <source>
        <dbReference type="ARBA" id="ARBA00011245"/>
    </source>
</evidence>
<dbReference type="InterPro" id="IPR000873">
    <property type="entry name" value="AMP-dep_synth/lig_dom"/>
</dbReference>
<sequence>MIWNDDESLSREKLSEVQLIRLQDTVNSVFAKVSHYRAKMEKAGVTPEDIKTLEDLRKLPFTLKSDLRDTYPFGLFAVPEHEVVRLHASSGTTGKPIVVGYTENDIHTWREMIARTMYAAGVNEKDTVQVAYGYGLFTGGMGVHYGAEKVKARVIPISGGNTKKQIELMEDFGTTVLACTPSYALHLAEVIKSKPGLRQRLKLKTAILGAEPWTEQMRKQIEELLDIEAYDIYGLSEIIGPGVAHECKYKNGLHINEDHFIPEIIDPDTLEPKKPGEEGELVFTTITKEGIPIIRYRTRDLTSLNYEKCECGRTLVRMNKCQGRSDDMLIIRGVNLFPSQIEAALLDLDATSPHYNLHVSRDGNLDNLRAVVERKENCNSDVEILHKKVKSHIQHCIGLSFELELVEPNKLERFTGKSKRVFDTRKN</sequence>
<protein>
    <recommendedName>
        <fullName evidence="7 9">Phenylacetate-coenzyme A ligase</fullName>
        <ecNumber evidence="6 9">6.2.1.30</ecNumber>
    </recommendedName>
    <alternativeName>
        <fullName evidence="8 9">Phenylacetyl-CoA ligase</fullName>
    </alternativeName>
</protein>
<accession>A0A2U2BAJ0</accession>
<dbReference type="Proteomes" id="UP000244956">
    <property type="component" value="Unassembled WGS sequence"/>
</dbReference>
<dbReference type="Pfam" id="PF14535">
    <property type="entry name" value="AMP-binding_C_2"/>
    <property type="match status" value="1"/>
</dbReference>
<dbReference type="Gene3D" id="3.30.300.30">
    <property type="match status" value="1"/>
</dbReference>
<evidence type="ECO:0000256" key="5">
    <source>
        <dbReference type="ARBA" id="ARBA00061566"/>
    </source>
</evidence>
<feature type="domain" description="AMP-dependent ligase C-terminal" evidence="11">
    <location>
        <begin position="333"/>
        <end position="425"/>
    </location>
</feature>
<dbReference type="GO" id="GO:0000166">
    <property type="term" value="F:nucleotide binding"/>
    <property type="evidence" value="ECO:0007669"/>
    <property type="project" value="UniProtKB-KW"/>
</dbReference>
<dbReference type="PANTHER" id="PTHR43439:SF1">
    <property type="entry name" value="PHENYLACETATE-COENZYME A LIGASE"/>
    <property type="match status" value="1"/>
</dbReference>
<dbReference type="AlphaFoldDB" id="A0A2U2BAJ0"/>
<dbReference type="FunFam" id="3.40.50.12780:FF:000016">
    <property type="entry name" value="Phenylacetate-coenzyme A ligase"/>
    <property type="match status" value="1"/>
</dbReference>
<dbReference type="GO" id="GO:0010124">
    <property type="term" value="P:phenylacetate catabolic process"/>
    <property type="evidence" value="ECO:0007669"/>
    <property type="project" value="UniProtKB-UniRule"/>
</dbReference>
<dbReference type="CDD" id="cd05913">
    <property type="entry name" value="PaaK"/>
    <property type="match status" value="1"/>
</dbReference>
<dbReference type="InterPro" id="IPR028154">
    <property type="entry name" value="AMP-dep_Lig_C"/>
</dbReference>
<evidence type="ECO:0000313" key="12">
    <source>
        <dbReference type="EMBL" id="PWE00084.1"/>
    </source>
</evidence>
<dbReference type="PIRSF" id="PIRSF006444">
    <property type="entry name" value="PaaK"/>
    <property type="match status" value="1"/>
</dbReference>
<dbReference type="SUPFAM" id="SSF56801">
    <property type="entry name" value="Acetyl-CoA synthetase-like"/>
    <property type="match status" value="1"/>
</dbReference>
<dbReference type="InterPro" id="IPR051414">
    <property type="entry name" value="Adenylate-forming_Reductase"/>
</dbReference>
<dbReference type="Pfam" id="PF00501">
    <property type="entry name" value="AMP-binding"/>
    <property type="match status" value="1"/>
</dbReference>
<organism evidence="12 13">
    <name type="scientific">Marinilabilia rubra</name>
    <dbReference type="NCBI Taxonomy" id="2162893"/>
    <lineage>
        <taxon>Bacteria</taxon>
        <taxon>Pseudomonadati</taxon>
        <taxon>Bacteroidota</taxon>
        <taxon>Bacteroidia</taxon>
        <taxon>Marinilabiliales</taxon>
        <taxon>Marinilabiliaceae</taxon>
        <taxon>Marinilabilia</taxon>
    </lineage>
</organism>
<dbReference type="InterPro" id="IPR045851">
    <property type="entry name" value="AMP-bd_C_sf"/>
</dbReference>
<dbReference type="Gene3D" id="3.40.50.12780">
    <property type="entry name" value="N-terminal domain of ligase-like"/>
    <property type="match status" value="1"/>
</dbReference>
<dbReference type="InterPro" id="IPR011880">
    <property type="entry name" value="PA_CoA_ligase"/>
</dbReference>
<evidence type="ECO:0000256" key="2">
    <source>
        <dbReference type="ARBA" id="ARBA00022598"/>
    </source>
</evidence>
<dbReference type="InterPro" id="IPR042099">
    <property type="entry name" value="ANL_N_sf"/>
</dbReference>
<proteinExistence type="inferred from homology"/>
<reference evidence="12 13" key="1">
    <citation type="submission" date="2018-05" db="EMBL/GenBank/DDBJ databases">
        <title>Marinilabilia rubrum sp. nov., isolated from saltern sediment.</title>
        <authorList>
            <person name="Zhang R."/>
        </authorList>
    </citation>
    <scope>NUCLEOTIDE SEQUENCE [LARGE SCALE GENOMIC DNA]</scope>
    <source>
        <strain evidence="12 13">WTE16</strain>
    </source>
</reference>
<keyword evidence="2 9" id="KW-0436">Ligase</keyword>
<dbReference type="OrthoDB" id="580775at2"/>
<comment type="caution">
    <text evidence="12">The sequence shown here is derived from an EMBL/GenBank/DDBJ whole genome shotgun (WGS) entry which is preliminary data.</text>
</comment>
<feature type="domain" description="AMP-dependent synthetase/ligase" evidence="10">
    <location>
        <begin position="79"/>
        <end position="283"/>
    </location>
</feature>
<evidence type="ECO:0000259" key="11">
    <source>
        <dbReference type="Pfam" id="PF14535"/>
    </source>
</evidence>
<evidence type="ECO:0000259" key="10">
    <source>
        <dbReference type="Pfam" id="PF00501"/>
    </source>
</evidence>
<evidence type="ECO:0000256" key="9">
    <source>
        <dbReference type="PIRNR" id="PIRNR006444"/>
    </source>
</evidence>
<dbReference type="PANTHER" id="PTHR43439">
    <property type="entry name" value="PHENYLACETATE-COENZYME A LIGASE"/>
    <property type="match status" value="1"/>
</dbReference>
<comment type="catalytic activity">
    <reaction evidence="9">
        <text>2-phenylacetate + ATP + CoA = phenylacetyl-CoA + AMP + diphosphate</text>
        <dbReference type="Rhea" id="RHEA:20956"/>
        <dbReference type="ChEBI" id="CHEBI:18401"/>
        <dbReference type="ChEBI" id="CHEBI:30616"/>
        <dbReference type="ChEBI" id="CHEBI:33019"/>
        <dbReference type="ChEBI" id="CHEBI:57287"/>
        <dbReference type="ChEBI" id="CHEBI:57390"/>
        <dbReference type="ChEBI" id="CHEBI:456215"/>
        <dbReference type="EC" id="6.2.1.30"/>
    </reaction>
</comment>
<dbReference type="UniPathway" id="UPA00930"/>
<comment type="function">
    <text evidence="9">Catalyzes the activation of phenylacetic acid (PA) to phenylacetyl-CoA (PA-CoA).</text>
</comment>
<comment type="similarity">
    <text evidence="5 9">Belongs to the phenylacetyl-CoA ligase family.</text>
</comment>
<dbReference type="GO" id="GO:0047475">
    <property type="term" value="F:phenylacetate-CoA ligase activity"/>
    <property type="evidence" value="ECO:0007669"/>
    <property type="project" value="UniProtKB-EC"/>
</dbReference>
<dbReference type="RefSeq" id="WP_109263707.1">
    <property type="nucleotide sequence ID" value="NZ_QEWP01000004.1"/>
</dbReference>
<comment type="subunit">
    <text evidence="1">Monomer.</text>
</comment>
<keyword evidence="3 9" id="KW-0547">Nucleotide-binding</keyword>
<evidence type="ECO:0000313" key="13">
    <source>
        <dbReference type="Proteomes" id="UP000244956"/>
    </source>
</evidence>
<dbReference type="EC" id="6.2.1.30" evidence="6 9"/>
<keyword evidence="13" id="KW-1185">Reference proteome</keyword>
<evidence type="ECO:0000256" key="7">
    <source>
        <dbReference type="ARBA" id="ARBA00068695"/>
    </source>
</evidence>
<dbReference type="EMBL" id="QEWP01000004">
    <property type="protein sequence ID" value="PWE00084.1"/>
    <property type="molecule type" value="Genomic_DNA"/>
</dbReference>
<evidence type="ECO:0000256" key="6">
    <source>
        <dbReference type="ARBA" id="ARBA00066629"/>
    </source>
</evidence>